<dbReference type="Gene3D" id="2.60.120.10">
    <property type="entry name" value="Jelly Rolls"/>
    <property type="match status" value="2"/>
</dbReference>
<organism evidence="3 4">
    <name type="scientific">Prymnesium parvum</name>
    <name type="common">Toxic golden alga</name>
    <dbReference type="NCBI Taxonomy" id="97485"/>
    <lineage>
        <taxon>Eukaryota</taxon>
        <taxon>Haptista</taxon>
        <taxon>Haptophyta</taxon>
        <taxon>Prymnesiophyceae</taxon>
        <taxon>Prymnesiales</taxon>
        <taxon>Prymnesiaceae</taxon>
        <taxon>Prymnesium</taxon>
    </lineage>
</organism>
<feature type="compositionally biased region" description="Acidic residues" evidence="1">
    <location>
        <begin position="280"/>
        <end position="290"/>
    </location>
</feature>
<gene>
    <name evidence="3" type="ORF">AB1Y20_005892</name>
</gene>
<dbReference type="EMBL" id="JBGBPQ010000014">
    <property type="protein sequence ID" value="KAL1511069.1"/>
    <property type="molecule type" value="Genomic_DNA"/>
</dbReference>
<evidence type="ECO:0000313" key="4">
    <source>
        <dbReference type="Proteomes" id="UP001515480"/>
    </source>
</evidence>
<comment type="caution">
    <text evidence="3">The sequence shown here is derived from an EMBL/GenBank/DDBJ whole genome shotgun (WGS) entry which is preliminary data.</text>
</comment>
<dbReference type="Proteomes" id="UP001515480">
    <property type="component" value="Unassembled WGS sequence"/>
</dbReference>
<reference evidence="3 4" key="1">
    <citation type="journal article" date="2024" name="Science">
        <title>Giant polyketide synthase enzymes in the biosynthesis of giant marine polyether toxins.</title>
        <authorList>
            <person name="Fallon T.R."/>
            <person name="Shende V.V."/>
            <person name="Wierzbicki I.H."/>
            <person name="Pendleton A.L."/>
            <person name="Watervoot N.F."/>
            <person name="Auber R.P."/>
            <person name="Gonzalez D.J."/>
            <person name="Wisecaver J.H."/>
            <person name="Moore B.S."/>
        </authorList>
    </citation>
    <scope>NUCLEOTIDE SEQUENCE [LARGE SCALE GENOMIC DNA]</scope>
    <source>
        <strain evidence="3 4">12B1</strain>
    </source>
</reference>
<feature type="region of interest" description="Disordered" evidence="1">
    <location>
        <begin position="280"/>
        <end position="305"/>
    </location>
</feature>
<dbReference type="InterPro" id="IPR003347">
    <property type="entry name" value="JmjC_dom"/>
</dbReference>
<evidence type="ECO:0000313" key="3">
    <source>
        <dbReference type="EMBL" id="KAL1511069.1"/>
    </source>
</evidence>
<dbReference type="PANTHER" id="PTHR12461">
    <property type="entry name" value="HYPOXIA-INDUCIBLE FACTOR 1 ALPHA INHIBITOR-RELATED"/>
    <property type="match status" value="1"/>
</dbReference>
<keyword evidence="4" id="KW-1185">Reference proteome</keyword>
<sequence length="455" mass="50708">MGTTRASFVWRWRRQRRAARRARTYSGARVPPSGRVAELHASSAASAAPRAFFRRFVRARRPVALRFPLAELRTLPPEWWALPPRRAARIQLDAEWREGDHARFGRGERARLSYAQLLASLRAGKTSYYLTTQQAAPADEGVLALPLPCVDAELRRRGGRGVPLAPRLAGPLVPQSVNLWLGRSAAAGTSSGLHHDYHDNLYVLLHGTKRFRLFSPADARRMYTVGRLARVHPNGRINYAGQLTSSDGLGPEEAAEAECLEARAAKRRAERKLMIAEATVEEEEEEAMEEEGGRDAESAPLRAARRRAAAAEAALRRAAGRLQRSKAQMARVRRGEGGEAEGAAAKGATPPNFSRIGALPRGAPSTWASSATGRRFPRLLRARCAEVTLEAGNMLYLPCGWFHEVTSAGDHCALNYWFHPPDTGQYKRPYRAAKFWKREWERIKRYSEHQREVGS</sequence>
<dbReference type="InterPro" id="IPR014710">
    <property type="entry name" value="RmlC-like_jellyroll"/>
</dbReference>
<protein>
    <recommendedName>
        <fullName evidence="2">JmjC domain-containing protein</fullName>
    </recommendedName>
</protein>
<dbReference type="Pfam" id="PF13621">
    <property type="entry name" value="Cupin_8"/>
    <property type="match status" value="1"/>
</dbReference>
<name>A0AB34J142_PRYPA</name>
<proteinExistence type="predicted"/>
<accession>A0AB34J142</accession>
<dbReference type="AlphaFoldDB" id="A0AB34J142"/>
<feature type="domain" description="JmjC" evidence="2">
    <location>
        <begin position="154"/>
        <end position="435"/>
    </location>
</feature>
<dbReference type="PROSITE" id="PS51184">
    <property type="entry name" value="JMJC"/>
    <property type="match status" value="1"/>
</dbReference>
<dbReference type="InterPro" id="IPR041667">
    <property type="entry name" value="Cupin_8"/>
</dbReference>
<dbReference type="PANTHER" id="PTHR12461:SF100">
    <property type="entry name" value="JMJC DOMAIN-CONTAINING PROTEIN 4"/>
    <property type="match status" value="1"/>
</dbReference>
<dbReference type="SUPFAM" id="SSF51197">
    <property type="entry name" value="Clavaminate synthase-like"/>
    <property type="match status" value="1"/>
</dbReference>
<feature type="region of interest" description="Disordered" evidence="1">
    <location>
        <begin position="317"/>
        <end position="369"/>
    </location>
</feature>
<evidence type="ECO:0000256" key="1">
    <source>
        <dbReference type="SAM" id="MobiDB-lite"/>
    </source>
</evidence>
<evidence type="ECO:0000259" key="2">
    <source>
        <dbReference type="PROSITE" id="PS51184"/>
    </source>
</evidence>